<name>A0ABU4RJL2_9FLAO</name>
<dbReference type="EMBL" id="JAWXVI010000014">
    <property type="protein sequence ID" value="MDX6191934.1"/>
    <property type="molecule type" value="Genomic_DNA"/>
</dbReference>
<proteinExistence type="predicted"/>
<organism evidence="1 2">
    <name type="scientific">Flavobacterium cupriresistens</name>
    <dbReference type="NCBI Taxonomy" id="2893885"/>
    <lineage>
        <taxon>Bacteria</taxon>
        <taxon>Pseudomonadati</taxon>
        <taxon>Bacteroidota</taxon>
        <taxon>Flavobacteriia</taxon>
        <taxon>Flavobacteriales</taxon>
        <taxon>Flavobacteriaceae</taxon>
        <taxon>Flavobacterium</taxon>
    </lineage>
</organism>
<evidence type="ECO:0000313" key="1">
    <source>
        <dbReference type="EMBL" id="MDX6191934.1"/>
    </source>
</evidence>
<dbReference type="RefSeq" id="WP_047778153.1">
    <property type="nucleotide sequence ID" value="NZ_CP087134.1"/>
</dbReference>
<accession>A0ABU4RJL2</accession>
<keyword evidence="2" id="KW-1185">Reference proteome</keyword>
<reference evidence="1 2" key="1">
    <citation type="submission" date="2023-11" db="EMBL/GenBank/DDBJ databases">
        <title>Unpublished Manusciprt.</title>
        <authorList>
            <person name="Saticioglu I.B."/>
            <person name="Ay H."/>
            <person name="Ajmi N."/>
            <person name="Altun S."/>
            <person name="Duman M."/>
        </authorList>
    </citation>
    <scope>NUCLEOTIDE SEQUENCE [LARGE SCALE GENOMIC DNA]</scope>
    <source>
        <strain evidence="1 2">Fl-318</strain>
    </source>
</reference>
<evidence type="ECO:0000313" key="2">
    <source>
        <dbReference type="Proteomes" id="UP001273350"/>
    </source>
</evidence>
<protein>
    <submittedName>
        <fullName evidence="1">Uncharacterized protein</fullName>
    </submittedName>
</protein>
<dbReference type="Proteomes" id="UP001273350">
    <property type="component" value="Unassembled WGS sequence"/>
</dbReference>
<comment type="caution">
    <text evidence="1">The sequence shown here is derived from an EMBL/GenBank/DDBJ whole genome shotgun (WGS) entry which is preliminary data.</text>
</comment>
<sequence length="472" mass="53131">MTQEQEKELLQAIYDRIFDAVTYQPASGSNPFTEAETFIHFSKNAAVDVKSFANPRTPSNPLGDLKASEEFSRMVDQISPLAIEWQNSNNPLSKNYEDIILSANSNSAVDTKQAEIYDKAYNYLHPLREEKNPFTGEVVINRTNGEDYVNYESNMNDYVSSIIIYRNTYNLYLDDLGSKDDTIRFSADRNWQAKAPILENNIKVAFRKLAVGNAKYVEQALAILNTTINDGIRQTIQRAREAISDDQKFSSSLGFSDKWLFSYPSPANWTDENNPNFTELKISGGNTKLRSKSTEHSFSVDTNVNYGLIKVKANAEGSFEHSTSSADKDSVEISAMIAKVNIQRPWFSESLFRLNYWSSNLFKKGEISNGKIDSTNASNYIPMYPVAFIVARDITIKADFSHEEEEHFKESIKTSISVGYGPFSVGGSYGYGRTEDSFDSDFQNGEIKIPGMQIIGWVSKIVPFSPKLDSNN</sequence>
<gene>
    <name evidence="1" type="ORF">SGQ83_21470</name>
</gene>